<keyword evidence="2" id="KW-1185">Reference proteome</keyword>
<reference evidence="1" key="1">
    <citation type="submission" date="2022-04" db="EMBL/GenBank/DDBJ databases">
        <title>A functionally conserved STORR gene fusion in Papaver species that diverged 16.8 million years ago.</title>
        <authorList>
            <person name="Catania T."/>
        </authorList>
    </citation>
    <scope>NUCLEOTIDE SEQUENCE</scope>
    <source>
        <strain evidence="1">S-188037</strain>
    </source>
</reference>
<comment type="caution">
    <text evidence="1">The sequence shown here is derived from an EMBL/GenBank/DDBJ whole genome shotgun (WGS) entry which is preliminary data.</text>
</comment>
<organism evidence="1 2">
    <name type="scientific">Papaver atlanticum</name>
    <dbReference type="NCBI Taxonomy" id="357466"/>
    <lineage>
        <taxon>Eukaryota</taxon>
        <taxon>Viridiplantae</taxon>
        <taxon>Streptophyta</taxon>
        <taxon>Embryophyta</taxon>
        <taxon>Tracheophyta</taxon>
        <taxon>Spermatophyta</taxon>
        <taxon>Magnoliopsida</taxon>
        <taxon>Ranunculales</taxon>
        <taxon>Papaveraceae</taxon>
        <taxon>Papaveroideae</taxon>
        <taxon>Papaver</taxon>
    </lineage>
</organism>
<proteinExistence type="predicted"/>
<accession>A0AAD4RX66</accession>
<name>A0AAD4RX66_9MAGN</name>
<dbReference type="EMBL" id="JAJJMB010017528">
    <property type="protein sequence ID" value="KAI3838118.1"/>
    <property type="molecule type" value="Genomic_DNA"/>
</dbReference>
<evidence type="ECO:0000313" key="2">
    <source>
        <dbReference type="Proteomes" id="UP001202328"/>
    </source>
</evidence>
<protein>
    <submittedName>
        <fullName evidence="1">Uncharacterized protein</fullName>
    </submittedName>
</protein>
<dbReference type="AlphaFoldDB" id="A0AAD4RX66"/>
<sequence length="84" mass="9784">MEGGGELKESFLRKEQLTYGTKRESYCSRHDVNRTLDEPSYPQRLYEESQHCVTIGTILLTVDVARKFLVPFYASFRRFCISGQ</sequence>
<gene>
    <name evidence="1" type="ORF">MKW98_009069</name>
</gene>
<evidence type="ECO:0000313" key="1">
    <source>
        <dbReference type="EMBL" id="KAI3838118.1"/>
    </source>
</evidence>
<dbReference type="Proteomes" id="UP001202328">
    <property type="component" value="Unassembled WGS sequence"/>
</dbReference>